<reference evidence="2" key="1">
    <citation type="submission" date="2017-09" db="EMBL/GenBank/DDBJ databases">
        <title>Depth-based differentiation of microbial function through sediment-hosted aquifers and enrichment of novel symbionts in the deep terrestrial subsurface.</title>
        <authorList>
            <person name="Probst A.J."/>
            <person name="Ladd B."/>
            <person name="Jarett J.K."/>
            <person name="Geller-Mcgrath D.E."/>
            <person name="Sieber C.M.K."/>
            <person name="Emerson J.B."/>
            <person name="Anantharaman K."/>
            <person name="Thomas B.C."/>
            <person name="Malmstrom R."/>
            <person name="Stieglmeier M."/>
            <person name="Klingl A."/>
            <person name="Woyke T."/>
            <person name="Ryan C.M."/>
            <person name="Banfield J.F."/>
        </authorList>
    </citation>
    <scope>NUCLEOTIDE SEQUENCE [LARGE SCALE GENOMIC DNA]</scope>
</reference>
<dbReference type="AlphaFoldDB" id="A0A2M7SEP7"/>
<comment type="caution">
    <text evidence="1">The sequence shown here is derived from an EMBL/GenBank/DDBJ whole genome shotgun (WGS) entry which is preliminary data.</text>
</comment>
<keyword evidence="1" id="KW-0378">Hydrolase</keyword>
<gene>
    <name evidence="1" type="ORF">COY52_01705</name>
</gene>
<proteinExistence type="predicted"/>
<dbReference type="EMBL" id="PFMR01000051">
    <property type="protein sequence ID" value="PIZ18007.1"/>
    <property type="molecule type" value="Genomic_DNA"/>
</dbReference>
<dbReference type="GO" id="GO:0016787">
    <property type="term" value="F:hydrolase activity"/>
    <property type="evidence" value="ECO:0007669"/>
    <property type="project" value="UniProtKB-KW"/>
</dbReference>
<sequence length="77" mass="8710">MGKCPGQDTRNLKAALYKCPNCGYDAEIFSDELKVRCRKCGKYVYREKAPSCIDWCPAAKECIGIEKWKELTGRSGK</sequence>
<accession>A0A2M7SEP7</accession>
<protein>
    <submittedName>
        <fullName evidence="1">Phosphohydrolase</fullName>
    </submittedName>
</protein>
<organism evidence="1 2">
    <name type="scientific">Candidatus Desantisbacteria bacterium CG_4_10_14_0_8_um_filter_48_22</name>
    <dbReference type="NCBI Taxonomy" id="1974543"/>
    <lineage>
        <taxon>Bacteria</taxon>
        <taxon>Candidatus Desantisiibacteriota</taxon>
    </lineage>
</organism>
<name>A0A2M7SEP7_9BACT</name>
<evidence type="ECO:0000313" key="2">
    <source>
        <dbReference type="Proteomes" id="UP000229307"/>
    </source>
</evidence>
<dbReference type="Gene3D" id="2.20.28.30">
    <property type="entry name" value="RNA polymerase ii, chain L"/>
    <property type="match status" value="1"/>
</dbReference>
<evidence type="ECO:0000313" key="1">
    <source>
        <dbReference type="EMBL" id="PIZ18007.1"/>
    </source>
</evidence>
<dbReference type="Proteomes" id="UP000229307">
    <property type="component" value="Unassembled WGS sequence"/>
</dbReference>